<keyword evidence="6" id="KW-0325">Glycoprotein</keyword>
<keyword evidence="3 7" id="KW-0378">Hydrolase</keyword>
<dbReference type="GO" id="GO:0009395">
    <property type="term" value="P:phospholipid catabolic process"/>
    <property type="evidence" value="ECO:0007669"/>
    <property type="project" value="TreeGrafter"/>
</dbReference>
<evidence type="ECO:0000256" key="3">
    <source>
        <dbReference type="ARBA" id="ARBA00022801"/>
    </source>
</evidence>
<accession>A0A915DNQ2</accession>
<keyword evidence="4 7" id="KW-0442">Lipid degradation</keyword>
<proteinExistence type="inferred from homology"/>
<dbReference type="InterPro" id="IPR007000">
    <property type="entry name" value="PLipase_B-like"/>
</dbReference>
<evidence type="ECO:0000256" key="2">
    <source>
        <dbReference type="ARBA" id="ARBA00022729"/>
    </source>
</evidence>
<keyword evidence="2" id="KW-0732">Signal</keyword>
<dbReference type="Gene3D" id="3.60.60.30">
    <property type="match status" value="2"/>
</dbReference>
<evidence type="ECO:0000313" key="10">
    <source>
        <dbReference type="WBParaSite" id="jg2193.2"/>
    </source>
</evidence>
<dbReference type="GO" id="GO:0004620">
    <property type="term" value="F:phospholipase activity"/>
    <property type="evidence" value="ECO:0007669"/>
    <property type="project" value="InterPro"/>
</dbReference>
<dbReference type="EC" id="3.1.1.-" evidence="7"/>
<organism evidence="8 9">
    <name type="scientific">Ditylenchus dipsaci</name>
    <dbReference type="NCBI Taxonomy" id="166011"/>
    <lineage>
        <taxon>Eukaryota</taxon>
        <taxon>Metazoa</taxon>
        <taxon>Ecdysozoa</taxon>
        <taxon>Nematoda</taxon>
        <taxon>Chromadorea</taxon>
        <taxon>Rhabditida</taxon>
        <taxon>Tylenchina</taxon>
        <taxon>Tylenchomorpha</taxon>
        <taxon>Sphaerularioidea</taxon>
        <taxon>Anguinidae</taxon>
        <taxon>Anguininae</taxon>
        <taxon>Ditylenchus</taxon>
    </lineage>
</organism>
<comment type="function">
    <text evidence="7">Putative phospholipase.</text>
</comment>
<dbReference type="PANTHER" id="PTHR12370:SF7">
    <property type="entry name" value="PHOSPHOLIPASE B-LIKE 2-RELATED"/>
    <property type="match status" value="1"/>
</dbReference>
<dbReference type="WBParaSite" id="jg2193.1">
    <property type="protein sequence ID" value="jg2193.1"/>
    <property type="gene ID" value="jg2193"/>
</dbReference>
<dbReference type="PANTHER" id="PTHR12370">
    <property type="entry name" value="PHOSPHOLIPASE B-RELATED"/>
    <property type="match status" value="1"/>
</dbReference>
<evidence type="ECO:0000256" key="5">
    <source>
        <dbReference type="ARBA" id="ARBA00023098"/>
    </source>
</evidence>
<evidence type="ECO:0000256" key="7">
    <source>
        <dbReference type="RuleBase" id="RU364138"/>
    </source>
</evidence>
<dbReference type="GO" id="GO:0005576">
    <property type="term" value="C:extracellular region"/>
    <property type="evidence" value="ECO:0007669"/>
    <property type="project" value="TreeGrafter"/>
</dbReference>
<dbReference type="AlphaFoldDB" id="A0A915DNQ2"/>
<evidence type="ECO:0000313" key="8">
    <source>
        <dbReference type="Proteomes" id="UP000887574"/>
    </source>
</evidence>
<dbReference type="Proteomes" id="UP000887574">
    <property type="component" value="Unplaced"/>
</dbReference>
<keyword evidence="8" id="KW-1185">Reference proteome</keyword>
<protein>
    <recommendedName>
        <fullName evidence="7">Phospholipase B-like</fullName>
        <ecNumber evidence="7">3.1.1.-</ecNumber>
    </recommendedName>
</protein>
<keyword evidence="5 7" id="KW-0443">Lipid metabolism</keyword>
<evidence type="ECO:0000256" key="6">
    <source>
        <dbReference type="ARBA" id="ARBA00023180"/>
    </source>
</evidence>
<name>A0A915DNQ2_9BILA</name>
<evidence type="ECO:0000256" key="1">
    <source>
        <dbReference type="ARBA" id="ARBA00007835"/>
    </source>
</evidence>
<evidence type="ECO:0000256" key="4">
    <source>
        <dbReference type="ARBA" id="ARBA00022963"/>
    </source>
</evidence>
<evidence type="ECO:0000313" key="9">
    <source>
        <dbReference type="WBParaSite" id="jg2193.1"/>
    </source>
</evidence>
<sequence>MVAGMEENYSAQVSSNVDAQEILGFSFLIAQVEAYYHQNHDSINSEQYYKPKVNVLEHRVNKKLRSSHLADGLDEEYTYKQVCIVNGKTQVLDGLDCRKQVAVARYKNSINATGWSYLEIETKAGNDELLQAYSAGLLEGILSKKKKFNKTKDPIKDGLDGKCSGLVKVAPNNEDIFISQLYKLDMIKASILDTPTAAIETTVSVFNRSLLDEIKPVGQLHCWVRAIAANQLARTGREWCQLFKRYNSAKTALPDYGLLYVLEQMPGLIVYRDLSGYLKKTSYFASYTFLSSKD</sequence>
<dbReference type="WBParaSite" id="jg2193.2">
    <property type="protein sequence ID" value="jg2193.2"/>
    <property type="gene ID" value="jg2193"/>
</dbReference>
<dbReference type="Pfam" id="PF04916">
    <property type="entry name" value="Phospholip_B"/>
    <property type="match status" value="2"/>
</dbReference>
<reference evidence="9 10" key="1">
    <citation type="submission" date="2022-11" db="UniProtKB">
        <authorList>
            <consortium name="WormBaseParasite"/>
        </authorList>
    </citation>
    <scope>IDENTIFICATION</scope>
</reference>
<comment type="similarity">
    <text evidence="1 7">Belongs to the phospholipase B-like family.</text>
</comment>